<dbReference type="AlphaFoldDB" id="A0A0F9NN77"/>
<evidence type="ECO:0008006" key="3">
    <source>
        <dbReference type="Google" id="ProtNLM"/>
    </source>
</evidence>
<keyword evidence="1" id="KW-0472">Membrane</keyword>
<accession>A0A0F9NN77</accession>
<evidence type="ECO:0000313" key="2">
    <source>
        <dbReference type="EMBL" id="KKN19329.1"/>
    </source>
</evidence>
<gene>
    <name evidence="2" type="ORF">LCGC14_0946900</name>
</gene>
<protein>
    <recommendedName>
        <fullName evidence="3">DUF2850 domain-containing protein</fullName>
    </recommendedName>
</protein>
<feature type="transmembrane region" description="Helical" evidence="1">
    <location>
        <begin position="12"/>
        <end position="31"/>
    </location>
</feature>
<sequence>MIIKQRGFAGSQFLLWLLVLVNTAGIGYYYYNTQIKAKEIPNLIGTWSGINETVSEEKGYKTWDNKTVTITEQKDRRFRGTFIYADGVKNFFGVIYPDNKSFTWVSTPSHGFVHGRILDDNSIGACYVETFENAIAGCATLTRQ</sequence>
<proteinExistence type="predicted"/>
<name>A0A0F9NN77_9ZZZZ</name>
<keyword evidence="1" id="KW-0812">Transmembrane</keyword>
<comment type="caution">
    <text evidence="2">The sequence shown here is derived from an EMBL/GenBank/DDBJ whole genome shotgun (WGS) entry which is preliminary data.</text>
</comment>
<dbReference type="EMBL" id="LAZR01003346">
    <property type="protein sequence ID" value="KKN19329.1"/>
    <property type="molecule type" value="Genomic_DNA"/>
</dbReference>
<reference evidence="2" key="1">
    <citation type="journal article" date="2015" name="Nature">
        <title>Complex archaea that bridge the gap between prokaryotes and eukaryotes.</title>
        <authorList>
            <person name="Spang A."/>
            <person name="Saw J.H."/>
            <person name="Jorgensen S.L."/>
            <person name="Zaremba-Niedzwiedzka K."/>
            <person name="Martijn J."/>
            <person name="Lind A.E."/>
            <person name="van Eijk R."/>
            <person name="Schleper C."/>
            <person name="Guy L."/>
            <person name="Ettema T.J."/>
        </authorList>
    </citation>
    <scope>NUCLEOTIDE SEQUENCE</scope>
</reference>
<organism evidence="2">
    <name type="scientific">marine sediment metagenome</name>
    <dbReference type="NCBI Taxonomy" id="412755"/>
    <lineage>
        <taxon>unclassified sequences</taxon>
        <taxon>metagenomes</taxon>
        <taxon>ecological metagenomes</taxon>
    </lineage>
</organism>
<keyword evidence="1" id="KW-1133">Transmembrane helix</keyword>
<evidence type="ECO:0000256" key="1">
    <source>
        <dbReference type="SAM" id="Phobius"/>
    </source>
</evidence>